<comment type="similarity">
    <text evidence="2">Belongs to the PC-esterase family. TBL subfamily.</text>
</comment>
<dbReference type="Pfam" id="PF13839">
    <property type="entry name" value="PC-Esterase"/>
    <property type="match status" value="1"/>
</dbReference>
<evidence type="ECO:0000256" key="3">
    <source>
        <dbReference type="ARBA" id="ARBA00022692"/>
    </source>
</evidence>
<dbReference type="GO" id="GO:0005794">
    <property type="term" value="C:Golgi apparatus"/>
    <property type="evidence" value="ECO:0007669"/>
    <property type="project" value="TreeGrafter"/>
</dbReference>
<evidence type="ECO:0000256" key="2">
    <source>
        <dbReference type="ARBA" id="ARBA00007727"/>
    </source>
</evidence>
<evidence type="ECO:0000256" key="4">
    <source>
        <dbReference type="ARBA" id="ARBA00022968"/>
    </source>
</evidence>
<gene>
    <name evidence="10" type="ORF">TIFTF001_026737</name>
</gene>
<dbReference type="InterPro" id="IPR025846">
    <property type="entry name" value="TBL_N"/>
</dbReference>
<organism evidence="10 11">
    <name type="scientific">Ficus carica</name>
    <name type="common">Common fig</name>
    <dbReference type="NCBI Taxonomy" id="3494"/>
    <lineage>
        <taxon>Eukaryota</taxon>
        <taxon>Viridiplantae</taxon>
        <taxon>Streptophyta</taxon>
        <taxon>Embryophyta</taxon>
        <taxon>Tracheophyta</taxon>
        <taxon>Spermatophyta</taxon>
        <taxon>Magnoliopsida</taxon>
        <taxon>eudicotyledons</taxon>
        <taxon>Gunneridae</taxon>
        <taxon>Pentapetalae</taxon>
        <taxon>rosids</taxon>
        <taxon>fabids</taxon>
        <taxon>Rosales</taxon>
        <taxon>Moraceae</taxon>
        <taxon>Ficeae</taxon>
        <taxon>Ficus</taxon>
    </lineage>
</organism>
<feature type="domain" description="Trichome birefringence-like N-terminal" evidence="9">
    <location>
        <begin position="64"/>
        <end position="118"/>
    </location>
</feature>
<evidence type="ECO:0000259" key="9">
    <source>
        <dbReference type="Pfam" id="PF14416"/>
    </source>
</evidence>
<evidence type="ECO:0000313" key="10">
    <source>
        <dbReference type="EMBL" id="GMN57634.1"/>
    </source>
</evidence>
<keyword evidence="4" id="KW-0735">Signal-anchor</keyword>
<comment type="subcellular location">
    <subcellularLocation>
        <location evidence="1">Membrane</location>
        <topology evidence="1">Single-pass membrane protein</topology>
    </subcellularLocation>
</comment>
<keyword evidence="5 7" id="KW-1133">Transmembrane helix</keyword>
<dbReference type="PANTHER" id="PTHR32285:SF167">
    <property type="entry name" value="TRICHOME BIREFRINGENCE-LIKE N-TERMINAL DOMAIN-CONTAINING PROTEIN"/>
    <property type="match status" value="1"/>
</dbReference>
<sequence>MEHFFKYLNLGKIINSQPQNIGFRVILLVPSIVLLSVASLHLLSSYSSSSPWLMSYINSISFGKKCDIFRGEWVYDPNRLPFYTNFTCPEIFDQQNCMKFGRPDSDFLKWRWKPAGCELPPFDALRFLELVNGKSMAFVGDSVARNQMQSLLCLLATVEYPADVSHTTSARFKRWLYTTHNFTLASFWSPYLIKATETTKPNGTTKSLTNLYLDEAHTNWTSQIEAFDFVIISAGRWFFGPKMFYEKGHVVGCHFCMRKDTKNLTMFYGYKRAFRTAFEALLGLESFKGEVILRTLSPAHFENGEWNKGGECKRTEPVSRAEMKVNWGDWEMYKSQIEVVRGVEREGKKRGLKIRVLDVTEAMAVRPDGHPNHFGHWPRENVTIADCVHWCLPGPIDTWNELLLHLLEQDQ</sequence>
<dbReference type="EMBL" id="BTGU01000071">
    <property type="protein sequence ID" value="GMN57634.1"/>
    <property type="molecule type" value="Genomic_DNA"/>
</dbReference>
<accession>A0AA88IXD2</accession>
<reference evidence="10" key="1">
    <citation type="submission" date="2023-07" db="EMBL/GenBank/DDBJ databases">
        <title>draft genome sequence of fig (Ficus carica).</title>
        <authorList>
            <person name="Takahashi T."/>
            <person name="Nishimura K."/>
        </authorList>
    </citation>
    <scope>NUCLEOTIDE SEQUENCE</scope>
</reference>
<evidence type="ECO:0000256" key="6">
    <source>
        <dbReference type="ARBA" id="ARBA00023136"/>
    </source>
</evidence>
<feature type="domain" description="Trichome birefringence-like C-terminal" evidence="8">
    <location>
        <begin position="119"/>
        <end position="405"/>
    </location>
</feature>
<dbReference type="Proteomes" id="UP001187192">
    <property type="component" value="Unassembled WGS sequence"/>
</dbReference>
<dbReference type="InterPro" id="IPR026057">
    <property type="entry name" value="TBL_C"/>
</dbReference>
<evidence type="ECO:0000256" key="7">
    <source>
        <dbReference type="SAM" id="Phobius"/>
    </source>
</evidence>
<evidence type="ECO:0000256" key="1">
    <source>
        <dbReference type="ARBA" id="ARBA00004167"/>
    </source>
</evidence>
<name>A0AA88IXD2_FICCA</name>
<dbReference type="Pfam" id="PF14416">
    <property type="entry name" value="PMR5N"/>
    <property type="match status" value="1"/>
</dbReference>
<keyword evidence="3 7" id="KW-0812">Transmembrane</keyword>
<keyword evidence="11" id="KW-1185">Reference proteome</keyword>
<dbReference type="GO" id="GO:0016413">
    <property type="term" value="F:O-acetyltransferase activity"/>
    <property type="evidence" value="ECO:0007669"/>
    <property type="project" value="InterPro"/>
</dbReference>
<protein>
    <recommendedName>
        <fullName evidence="12">Trichome birefringence-like N-terminal domain-containing protein</fullName>
    </recommendedName>
</protein>
<dbReference type="GO" id="GO:0016020">
    <property type="term" value="C:membrane"/>
    <property type="evidence" value="ECO:0007669"/>
    <property type="project" value="UniProtKB-SubCell"/>
</dbReference>
<comment type="caution">
    <text evidence="10">The sequence shown here is derived from an EMBL/GenBank/DDBJ whole genome shotgun (WGS) entry which is preliminary data.</text>
</comment>
<keyword evidence="6 7" id="KW-0472">Membrane</keyword>
<dbReference type="AlphaFoldDB" id="A0AA88IXD2"/>
<dbReference type="PANTHER" id="PTHR32285">
    <property type="entry name" value="PROTEIN TRICHOME BIREFRINGENCE-LIKE 9-RELATED"/>
    <property type="match status" value="1"/>
</dbReference>
<proteinExistence type="inferred from homology"/>
<evidence type="ECO:0000313" key="11">
    <source>
        <dbReference type="Proteomes" id="UP001187192"/>
    </source>
</evidence>
<evidence type="ECO:0000256" key="5">
    <source>
        <dbReference type="ARBA" id="ARBA00022989"/>
    </source>
</evidence>
<evidence type="ECO:0000259" key="8">
    <source>
        <dbReference type="Pfam" id="PF13839"/>
    </source>
</evidence>
<evidence type="ECO:0008006" key="12">
    <source>
        <dbReference type="Google" id="ProtNLM"/>
    </source>
</evidence>
<dbReference type="InterPro" id="IPR029962">
    <property type="entry name" value="TBL"/>
</dbReference>
<feature type="transmembrane region" description="Helical" evidence="7">
    <location>
        <begin position="21"/>
        <end position="43"/>
    </location>
</feature>